<gene>
    <name evidence="2" type="ORF">GCM10009821_08790</name>
</gene>
<evidence type="ECO:0000313" key="3">
    <source>
        <dbReference type="Proteomes" id="UP001501480"/>
    </source>
</evidence>
<organism evidence="2 3">
    <name type="scientific">Aeromicrobium halocynthiae</name>
    <dbReference type="NCBI Taxonomy" id="560557"/>
    <lineage>
        <taxon>Bacteria</taxon>
        <taxon>Bacillati</taxon>
        <taxon>Actinomycetota</taxon>
        <taxon>Actinomycetes</taxon>
        <taxon>Propionibacteriales</taxon>
        <taxon>Nocardioidaceae</taxon>
        <taxon>Aeromicrobium</taxon>
    </lineage>
</organism>
<comment type="caution">
    <text evidence="2">The sequence shown here is derived from an EMBL/GenBank/DDBJ whole genome shotgun (WGS) entry which is preliminary data.</text>
</comment>
<dbReference type="EMBL" id="BAAAPY010000002">
    <property type="protein sequence ID" value="GAA2072869.1"/>
    <property type="molecule type" value="Genomic_DNA"/>
</dbReference>
<evidence type="ECO:0000256" key="1">
    <source>
        <dbReference type="SAM" id="MobiDB-lite"/>
    </source>
</evidence>
<proteinExistence type="predicted"/>
<accession>A0ABN2VUJ5</accession>
<sequence length="137" mass="15186">MVLWRVAGGCRFTDLPWEEQITASLLGARMSLYLFDIAGHPVAFRRTWDDDHLYALDGSFLGHLPWKSCDVADASGEYLGSIVGDRLVRRNDAHDRRRAPAVADPGRAVPTGRPGTPLPFDHPYAYDDVLQPVVRAG</sequence>
<dbReference type="Proteomes" id="UP001501480">
    <property type="component" value="Unassembled WGS sequence"/>
</dbReference>
<feature type="region of interest" description="Disordered" evidence="1">
    <location>
        <begin position="91"/>
        <end position="119"/>
    </location>
</feature>
<name>A0ABN2VUJ5_9ACTN</name>
<evidence type="ECO:0000313" key="2">
    <source>
        <dbReference type="EMBL" id="GAA2072869.1"/>
    </source>
</evidence>
<protein>
    <submittedName>
        <fullName evidence="2">Uncharacterized protein</fullName>
    </submittedName>
</protein>
<reference evidence="2 3" key="1">
    <citation type="journal article" date="2019" name="Int. J. Syst. Evol. Microbiol.">
        <title>The Global Catalogue of Microorganisms (GCM) 10K type strain sequencing project: providing services to taxonomists for standard genome sequencing and annotation.</title>
        <authorList>
            <consortium name="The Broad Institute Genomics Platform"/>
            <consortium name="The Broad Institute Genome Sequencing Center for Infectious Disease"/>
            <person name="Wu L."/>
            <person name="Ma J."/>
        </authorList>
    </citation>
    <scope>NUCLEOTIDE SEQUENCE [LARGE SCALE GENOMIC DNA]</scope>
    <source>
        <strain evidence="2 3">JCM 15749</strain>
    </source>
</reference>
<keyword evidence="3" id="KW-1185">Reference proteome</keyword>